<evidence type="ECO:0000313" key="5">
    <source>
        <dbReference type="Proteomes" id="UP000559256"/>
    </source>
</evidence>
<comment type="caution">
    <text evidence="4">The sequence shown here is derived from an EMBL/GenBank/DDBJ whole genome shotgun (WGS) entry which is preliminary data.</text>
</comment>
<evidence type="ECO:0000256" key="1">
    <source>
        <dbReference type="ARBA" id="ARBA00022737"/>
    </source>
</evidence>
<dbReference type="SUPFAM" id="SSF48403">
    <property type="entry name" value="Ankyrin repeat"/>
    <property type="match status" value="1"/>
</dbReference>
<evidence type="ECO:0000256" key="2">
    <source>
        <dbReference type="ARBA" id="ARBA00023043"/>
    </source>
</evidence>
<dbReference type="Proteomes" id="UP000559256">
    <property type="component" value="Unassembled WGS sequence"/>
</dbReference>
<dbReference type="EMBL" id="JAACJM010000020">
    <property type="protein sequence ID" value="KAF5367069.1"/>
    <property type="molecule type" value="Genomic_DNA"/>
</dbReference>
<dbReference type="AlphaFoldDB" id="A0A8H5GL31"/>
<feature type="repeat" description="ANK" evidence="3">
    <location>
        <begin position="87"/>
        <end position="108"/>
    </location>
</feature>
<dbReference type="PROSITE" id="PS50297">
    <property type="entry name" value="ANK_REP_REGION"/>
    <property type="match status" value="1"/>
</dbReference>
<accession>A0A8H5GL31</accession>
<name>A0A8H5GL31_9AGAR</name>
<evidence type="ECO:0008006" key="6">
    <source>
        <dbReference type="Google" id="ProtNLM"/>
    </source>
</evidence>
<dbReference type="Gene3D" id="1.25.40.20">
    <property type="entry name" value="Ankyrin repeat-containing domain"/>
    <property type="match status" value="2"/>
</dbReference>
<dbReference type="PROSITE" id="PS50088">
    <property type="entry name" value="ANK_REPEAT"/>
    <property type="match status" value="1"/>
</dbReference>
<protein>
    <recommendedName>
        <fullName evidence="6">Ankyrin</fullName>
    </recommendedName>
</protein>
<evidence type="ECO:0000313" key="4">
    <source>
        <dbReference type="EMBL" id="KAF5367069.1"/>
    </source>
</evidence>
<dbReference type="SMART" id="SM00248">
    <property type="entry name" value="ANK"/>
    <property type="match status" value="5"/>
</dbReference>
<dbReference type="InterPro" id="IPR036770">
    <property type="entry name" value="Ankyrin_rpt-contain_sf"/>
</dbReference>
<sequence>MSAIAGKDWNDINFSHDASYMTASRLKSIKFLLDCHDISLFTLNAPQSSFNDATPLGMAAWLNMPEAVRVLLEGSSDAVSVDGMDTHRATPLMYAARDGSLEVVKLLVTSPWCRPDFRDSNHRSSIQYAVTHPEILYLCETALRRHRFRENETSPRSSISLRSEALQDGTSPSIVDVNFDEETISNTTHTIIQLVLSSDIQSLHSFFISILSIVLKPGSPILVNLPDAKGWSPIHYCAQMQFPSIQIVDTLYCAGADFSLFTVEEHWTILHCLSKSYYPPDRTPNTIHSLSKFITHLIFDLRAPFSAKDKEDETCIHLAAEHGQSIELLKILLECDRTKSIRNRRNSRG</sequence>
<evidence type="ECO:0000256" key="3">
    <source>
        <dbReference type="PROSITE-ProRule" id="PRU00023"/>
    </source>
</evidence>
<gene>
    <name evidence="4" type="ORF">D9758_003932</name>
</gene>
<organism evidence="4 5">
    <name type="scientific">Tetrapyrgos nigripes</name>
    <dbReference type="NCBI Taxonomy" id="182062"/>
    <lineage>
        <taxon>Eukaryota</taxon>
        <taxon>Fungi</taxon>
        <taxon>Dikarya</taxon>
        <taxon>Basidiomycota</taxon>
        <taxon>Agaricomycotina</taxon>
        <taxon>Agaricomycetes</taxon>
        <taxon>Agaricomycetidae</taxon>
        <taxon>Agaricales</taxon>
        <taxon>Marasmiineae</taxon>
        <taxon>Marasmiaceae</taxon>
        <taxon>Tetrapyrgos</taxon>
    </lineage>
</organism>
<proteinExistence type="predicted"/>
<dbReference type="Pfam" id="PF12796">
    <property type="entry name" value="Ank_2"/>
    <property type="match status" value="1"/>
</dbReference>
<keyword evidence="5" id="KW-1185">Reference proteome</keyword>
<dbReference type="InterPro" id="IPR002110">
    <property type="entry name" value="Ankyrin_rpt"/>
</dbReference>
<dbReference type="PANTHER" id="PTHR24198">
    <property type="entry name" value="ANKYRIN REPEAT AND PROTEIN KINASE DOMAIN-CONTAINING PROTEIN"/>
    <property type="match status" value="1"/>
</dbReference>
<dbReference type="OrthoDB" id="539213at2759"/>
<keyword evidence="1" id="KW-0677">Repeat</keyword>
<dbReference type="PANTHER" id="PTHR24198:SF165">
    <property type="entry name" value="ANKYRIN REPEAT-CONTAINING PROTEIN-RELATED"/>
    <property type="match status" value="1"/>
</dbReference>
<keyword evidence="2 3" id="KW-0040">ANK repeat</keyword>
<reference evidence="4 5" key="1">
    <citation type="journal article" date="2020" name="ISME J.">
        <title>Uncovering the hidden diversity of litter-decomposition mechanisms in mushroom-forming fungi.</title>
        <authorList>
            <person name="Floudas D."/>
            <person name="Bentzer J."/>
            <person name="Ahren D."/>
            <person name="Johansson T."/>
            <person name="Persson P."/>
            <person name="Tunlid A."/>
        </authorList>
    </citation>
    <scope>NUCLEOTIDE SEQUENCE [LARGE SCALE GENOMIC DNA]</scope>
    <source>
        <strain evidence="4 5">CBS 291.85</strain>
    </source>
</reference>